<evidence type="ECO:0000313" key="2">
    <source>
        <dbReference type="Proteomes" id="UP000235073"/>
    </source>
</evidence>
<reference evidence="1 2" key="1">
    <citation type="submission" date="2017-12" db="EMBL/GenBank/DDBJ databases">
        <title>Phylogenetic diversity of female urinary microbiome.</title>
        <authorList>
            <person name="Thomas-White K."/>
            <person name="Wolfe A.J."/>
        </authorList>
    </citation>
    <scope>NUCLEOTIDE SEQUENCE [LARGE SCALE GENOMIC DNA]</scope>
    <source>
        <strain evidence="1 2">UMB0733</strain>
    </source>
</reference>
<accession>A0A2I1YDS9</accession>
<protein>
    <submittedName>
        <fullName evidence="1">Uncharacterized protein</fullName>
    </submittedName>
</protein>
<sequence length="98" mass="11535">MTEMDKLVELLENDILHDCTNDIRNYIRLAIRLDKSFSDLEGMERVVRLGPERFYDVTSKRLYIINGYTLKYGEVYSQSLLVKMLANDKETADDSKFF</sequence>
<name>A0A2I1YDS9_STRMC</name>
<organism evidence="1 2">
    <name type="scientific">Streptococcus macedonicus</name>
    <name type="common">Streptococcus gallolyticus macedonicus</name>
    <dbReference type="NCBI Taxonomy" id="59310"/>
    <lineage>
        <taxon>Bacteria</taxon>
        <taxon>Bacillati</taxon>
        <taxon>Bacillota</taxon>
        <taxon>Bacilli</taxon>
        <taxon>Lactobacillales</taxon>
        <taxon>Streptococcaceae</taxon>
        <taxon>Streptococcus</taxon>
    </lineage>
</organism>
<dbReference type="RefSeq" id="WP_101774358.1">
    <property type="nucleotide sequence ID" value="NZ_PKIB01000017.1"/>
</dbReference>
<evidence type="ECO:0000313" key="1">
    <source>
        <dbReference type="EMBL" id="PLA53058.1"/>
    </source>
</evidence>
<dbReference type="EMBL" id="PKIB01000017">
    <property type="protein sequence ID" value="PLA53058.1"/>
    <property type="molecule type" value="Genomic_DNA"/>
</dbReference>
<proteinExistence type="predicted"/>
<gene>
    <name evidence="1" type="ORF">CYK21_11165</name>
</gene>
<dbReference type="Proteomes" id="UP000235073">
    <property type="component" value="Unassembled WGS sequence"/>
</dbReference>
<comment type="caution">
    <text evidence="1">The sequence shown here is derived from an EMBL/GenBank/DDBJ whole genome shotgun (WGS) entry which is preliminary data.</text>
</comment>
<dbReference type="AlphaFoldDB" id="A0A2I1YDS9"/>